<keyword evidence="1" id="KW-0472">Membrane</keyword>
<feature type="transmembrane region" description="Helical" evidence="1">
    <location>
        <begin position="30"/>
        <end position="49"/>
    </location>
</feature>
<sequence length="165" mass="17199">MLYAVKLATCFALAFLAVHDVRFRRLPTRAVLLVAGLYFVGAPFAQASVASLASHLGAAAMAFAIAAVLFHFGWLGGGDAKLAAAVFLWAGPPLAWPVLFIVSSCGLVLGLAMLAIRVRYRDPSAQLPGMLALFAPARGVPYGVALALGGMAAVWPLALRPLLIV</sequence>
<proteinExistence type="predicted"/>
<evidence type="ECO:0000256" key="1">
    <source>
        <dbReference type="SAM" id="Phobius"/>
    </source>
</evidence>
<dbReference type="RefSeq" id="WP_150695813.1">
    <property type="nucleotide sequence ID" value="NZ_CABPRZ010000003.1"/>
</dbReference>
<keyword evidence="4" id="KW-1185">Reference proteome</keyword>
<evidence type="ECO:0000313" key="3">
    <source>
        <dbReference type="EMBL" id="VVD76639.1"/>
    </source>
</evidence>
<dbReference type="Proteomes" id="UP000414233">
    <property type="component" value="Unassembled WGS sequence"/>
</dbReference>
<dbReference type="Gene3D" id="1.20.120.1220">
    <property type="match status" value="1"/>
</dbReference>
<dbReference type="EMBL" id="CABPRZ010000003">
    <property type="protein sequence ID" value="VVD76639.1"/>
    <property type="molecule type" value="Genomic_DNA"/>
</dbReference>
<dbReference type="GO" id="GO:0004190">
    <property type="term" value="F:aspartic-type endopeptidase activity"/>
    <property type="evidence" value="ECO:0007669"/>
    <property type="project" value="InterPro"/>
</dbReference>
<evidence type="ECO:0000313" key="4">
    <source>
        <dbReference type="Proteomes" id="UP000414233"/>
    </source>
</evidence>
<dbReference type="InterPro" id="IPR000045">
    <property type="entry name" value="Prepilin_IV_endopep_pep"/>
</dbReference>
<organism evidence="3 4">
    <name type="scientific">Pandoraea terrae</name>
    <dbReference type="NCBI Taxonomy" id="1537710"/>
    <lineage>
        <taxon>Bacteria</taxon>
        <taxon>Pseudomonadati</taxon>
        <taxon>Pseudomonadota</taxon>
        <taxon>Betaproteobacteria</taxon>
        <taxon>Burkholderiales</taxon>
        <taxon>Burkholderiaceae</taxon>
        <taxon>Pandoraea</taxon>
    </lineage>
</organism>
<feature type="transmembrane region" description="Helical" evidence="1">
    <location>
        <begin position="56"/>
        <end position="74"/>
    </location>
</feature>
<protein>
    <recommendedName>
        <fullName evidence="2">Prepilin type IV endopeptidase peptidase domain-containing protein</fullName>
    </recommendedName>
</protein>
<evidence type="ECO:0000259" key="2">
    <source>
        <dbReference type="Pfam" id="PF01478"/>
    </source>
</evidence>
<accession>A0A5E4SS25</accession>
<gene>
    <name evidence="3" type="ORF">PTE30175_00844</name>
</gene>
<feature type="transmembrane region" description="Helical" evidence="1">
    <location>
        <begin position="139"/>
        <end position="158"/>
    </location>
</feature>
<keyword evidence="1" id="KW-1133">Transmembrane helix</keyword>
<feature type="domain" description="Prepilin type IV endopeptidase peptidase" evidence="2">
    <location>
        <begin position="8"/>
        <end position="111"/>
    </location>
</feature>
<keyword evidence="1" id="KW-0812">Transmembrane</keyword>
<name>A0A5E4SS25_9BURK</name>
<dbReference type="OrthoDB" id="9113591at2"/>
<dbReference type="Pfam" id="PF01478">
    <property type="entry name" value="Peptidase_A24"/>
    <property type="match status" value="1"/>
</dbReference>
<feature type="transmembrane region" description="Helical" evidence="1">
    <location>
        <begin position="94"/>
        <end position="118"/>
    </location>
</feature>
<reference evidence="3 4" key="1">
    <citation type="submission" date="2019-08" db="EMBL/GenBank/DDBJ databases">
        <authorList>
            <person name="Peeters C."/>
        </authorList>
    </citation>
    <scope>NUCLEOTIDE SEQUENCE [LARGE SCALE GENOMIC DNA]</scope>
    <source>
        <strain evidence="3 4">LMG 30175</strain>
    </source>
</reference>
<dbReference type="AlphaFoldDB" id="A0A5E4SS25"/>
<dbReference type="GO" id="GO:0016020">
    <property type="term" value="C:membrane"/>
    <property type="evidence" value="ECO:0007669"/>
    <property type="project" value="InterPro"/>
</dbReference>